<feature type="non-terminal residue" evidence="1">
    <location>
        <position position="1"/>
    </location>
</feature>
<dbReference type="Proteomes" id="UP000789901">
    <property type="component" value="Unassembled WGS sequence"/>
</dbReference>
<sequence>DKNNEFKDNEPEDNKLEDAKFKDNTLALYLKNITIKIFFYT</sequence>
<protein>
    <submittedName>
        <fullName evidence="1">16934_t:CDS:1</fullName>
    </submittedName>
</protein>
<name>A0ABN7X3L7_GIGMA</name>
<gene>
    <name evidence="1" type="ORF">GMARGA_LOCUS38594</name>
</gene>
<evidence type="ECO:0000313" key="1">
    <source>
        <dbReference type="EMBL" id="CAG8847292.1"/>
    </source>
</evidence>
<comment type="caution">
    <text evidence="1">The sequence shown here is derived from an EMBL/GenBank/DDBJ whole genome shotgun (WGS) entry which is preliminary data.</text>
</comment>
<dbReference type="EMBL" id="CAJVQB010087000">
    <property type="protein sequence ID" value="CAG8847292.1"/>
    <property type="molecule type" value="Genomic_DNA"/>
</dbReference>
<evidence type="ECO:0000313" key="2">
    <source>
        <dbReference type="Proteomes" id="UP000789901"/>
    </source>
</evidence>
<keyword evidence="2" id="KW-1185">Reference proteome</keyword>
<reference evidence="1 2" key="1">
    <citation type="submission" date="2021-06" db="EMBL/GenBank/DDBJ databases">
        <authorList>
            <person name="Kallberg Y."/>
            <person name="Tangrot J."/>
            <person name="Rosling A."/>
        </authorList>
    </citation>
    <scope>NUCLEOTIDE SEQUENCE [LARGE SCALE GENOMIC DNA]</scope>
    <source>
        <strain evidence="1 2">120-4 pot B 10/14</strain>
    </source>
</reference>
<accession>A0ABN7X3L7</accession>
<organism evidence="1 2">
    <name type="scientific">Gigaspora margarita</name>
    <dbReference type="NCBI Taxonomy" id="4874"/>
    <lineage>
        <taxon>Eukaryota</taxon>
        <taxon>Fungi</taxon>
        <taxon>Fungi incertae sedis</taxon>
        <taxon>Mucoromycota</taxon>
        <taxon>Glomeromycotina</taxon>
        <taxon>Glomeromycetes</taxon>
        <taxon>Diversisporales</taxon>
        <taxon>Gigasporaceae</taxon>
        <taxon>Gigaspora</taxon>
    </lineage>
</organism>
<proteinExistence type="predicted"/>